<comment type="caution">
    <text evidence="2">The sequence shown here is derived from an EMBL/GenBank/DDBJ whole genome shotgun (WGS) entry which is preliminary data.</text>
</comment>
<dbReference type="Pfam" id="PF04230">
    <property type="entry name" value="PS_pyruv_trans"/>
    <property type="match status" value="1"/>
</dbReference>
<evidence type="ECO:0000259" key="1">
    <source>
        <dbReference type="Pfam" id="PF04230"/>
    </source>
</evidence>
<protein>
    <submittedName>
        <fullName evidence="2">Polysaccharide biosynthesis protein CpsM(V) family protein</fullName>
    </submittedName>
</protein>
<dbReference type="InterPro" id="IPR007345">
    <property type="entry name" value="Polysacch_pyruvyl_Trfase"/>
</dbReference>
<organism evidence="2 3">
    <name type="scientific">Bifidobacterium tissieri</name>
    <dbReference type="NCBI Taxonomy" id="1630162"/>
    <lineage>
        <taxon>Bacteria</taxon>
        <taxon>Bacillati</taxon>
        <taxon>Actinomycetota</taxon>
        <taxon>Actinomycetes</taxon>
        <taxon>Bifidobacteriales</taxon>
        <taxon>Bifidobacteriaceae</taxon>
        <taxon>Bifidobacterium</taxon>
    </lineage>
</organism>
<proteinExistence type="predicted"/>
<gene>
    <name evidence="2" type="ORF">BTIS_1523</name>
</gene>
<dbReference type="RefSeq" id="WP_094664260.1">
    <property type="nucleotide sequence ID" value="NZ_MWWV01000010.1"/>
</dbReference>
<name>A0A261FDH9_9BIFI</name>
<sequence length="353" mass="41122">MEPIKIFRRMRLIAGEAENLVRPVRLTNNPIAFLDTSMYSENCGDYVIMHYANLQMSKILPDSEQILHIPTHGWDESVENARRDVRKIACGTNLLPWDYEKDHALATPRTHLGNYAHSVCLLAVGMREVQGQMRDFTPYTARFLRFLFDPDCLHSVRDEHTKQRLHAIGVDNVLNTACVTMWNLTEEFCESISRDRHDEVLTTITEYAQDPRQDKYMIETLLRNYDRVHLWIQSVDDRPYLESLDIDDSRLHLIDHSFEAFDSFVKQHSESIDYFGTRLHAGIHCLNHGIRSMIVSVDNRASDIARDTNLPVMPREDLQSSMQSWIDHSDPVRIILPTDNIRKWKGQFRSLTN</sequence>
<evidence type="ECO:0000313" key="3">
    <source>
        <dbReference type="Proteomes" id="UP000216444"/>
    </source>
</evidence>
<dbReference type="EMBL" id="MWWV01000010">
    <property type="protein sequence ID" value="OZG57204.1"/>
    <property type="molecule type" value="Genomic_DNA"/>
</dbReference>
<keyword evidence="3" id="KW-1185">Reference proteome</keyword>
<accession>A0A261FDH9</accession>
<feature type="domain" description="Polysaccharide pyruvyl transferase" evidence="1">
    <location>
        <begin position="42"/>
        <end position="299"/>
    </location>
</feature>
<dbReference type="Proteomes" id="UP000216444">
    <property type="component" value="Unassembled WGS sequence"/>
</dbReference>
<evidence type="ECO:0000313" key="2">
    <source>
        <dbReference type="EMBL" id="OZG57204.1"/>
    </source>
</evidence>
<reference evidence="2 3" key="1">
    <citation type="journal article" date="2017" name="BMC Genomics">
        <title>Comparative genomic and phylogenomic analyses of the Bifidobacteriaceae family.</title>
        <authorList>
            <person name="Lugli G.A."/>
            <person name="Milani C."/>
            <person name="Turroni F."/>
            <person name="Duranti S."/>
            <person name="Mancabelli L."/>
            <person name="Mangifesta M."/>
            <person name="Ferrario C."/>
            <person name="Modesto M."/>
            <person name="Mattarelli P."/>
            <person name="Jiri K."/>
            <person name="van Sinderen D."/>
            <person name="Ventura M."/>
        </authorList>
    </citation>
    <scope>NUCLEOTIDE SEQUENCE [LARGE SCALE GENOMIC DNA]</scope>
    <source>
        <strain evidence="2 3">DSM 100201</strain>
    </source>
</reference>
<dbReference type="AlphaFoldDB" id="A0A261FDH9"/>